<keyword evidence="2" id="KW-1185">Reference proteome</keyword>
<dbReference type="Proteomes" id="UP001153636">
    <property type="component" value="Chromosome 21"/>
</dbReference>
<reference evidence="1" key="1">
    <citation type="submission" date="2022-01" db="EMBL/GenBank/DDBJ databases">
        <authorList>
            <person name="King R."/>
        </authorList>
    </citation>
    <scope>NUCLEOTIDE SEQUENCE</scope>
</reference>
<accession>A0A9P0CS93</accession>
<evidence type="ECO:0000313" key="1">
    <source>
        <dbReference type="EMBL" id="CAH1107384.1"/>
    </source>
</evidence>
<name>A0A9P0CS93_9CUCU</name>
<proteinExistence type="predicted"/>
<organism evidence="1 2">
    <name type="scientific">Psylliodes chrysocephalus</name>
    <dbReference type="NCBI Taxonomy" id="3402493"/>
    <lineage>
        <taxon>Eukaryota</taxon>
        <taxon>Metazoa</taxon>
        <taxon>Ecdysozoa</taxon>
        <taxon>Arthropoda</taxon>
        <taxon>Hexapoda</taxon>
        <taxon>Insecta</taxon>
        <taxon>Pterygota</taxon>
        <taxon>Neoptera</taxon>
        <taxon>Endopterygota</taxon>
        <taxon>Coleoptera</taxon>
        <taxon>Polyphaga</taxon>
        <taxon>Cucujiformia</taxon>
        <taxon>Chrysomeloidea</taxon>
        <taxon>Chrysomelidae</taxon>
        <taxon>Galerucinae</taxon>
        <taxon>Alticini</taxon>
        <taxon>Psylliodes</taxon>
    </lineage>
</organism>
<evidence type="ECO:0000313" key="2">
    <source>
        <dbReference type="Proteomes" id="UP001153636"/>
    </source>
</evidence>
<sequence length="137" mass="14993">MLYVNINSEQGAKLKLSNIIRKISVAISNSKNVSENLKFINTVKSKNANCNMYTNLSSTDLTGLNNFTVLPINNSNLGSIDLTDLNNFTLLPFDNSNLGSIDLKGLNNLTVPPFDNVSITPTVNKDFPTKSQTQDPN</sequence>
<gene>
    <name evidence="1" type="ORF">PSYICH_LOCUS8135</name>
</gene>
<protein>
    <submittedName>
        <fullName evidence="1">Uncharacterized protein</fullName>
    </submittedName>
</protein>
<dbReference type="AlphaFoldDB" id="A0A9P0CS93"/>
<dbReference type="EMBL" id="OV651833">
    <property type="protein sequence ID" value="CAH1107384.1"/>
    <property type="molecule type" value="Genomic_DNA"/>
</dbReference>